<protein>
    <submittedName>
        <fullName evidence="2">Uncharacterized protein</fullName>
    </submittedName>
</protein>
<dbReference type="EnsemblBacteria" id="ABL79024">
    <property type="protein sequence ID" value="ABL79024"/>
    <property type="gene ID" value="Tpen_1629"/>
</dbReference>
<dbReference type="EMBL" id="CP000505">
    <property type="protein sequence ID" value="ABL79024.1"/>
    <property type="molecule type" value="Genomic_DNA"/>
</dbReference>
<dbReference type="RefSeq" id="WP_011753289.1">
    <property type="nucleotide sequence ID" value="NC_008698.1"/>
</dbReference>
<dbReference type="HOGENOM" id="CLU_2127962_0_0_2"/>
<keyword evidence="1" id="KW-0812">Transmembrane</keyword>
<keyword evidence="3" id="KW-1185">Reference proteome</keyword>
<keyword evidence="1" id="KW-1133">Transmembrane helix</keyword>
<reference evidence="3" key="1">
    <citation type="journal article" date="2008" name="J. Bacteriol.">
        <title>Genome sequence of Thermofilum pendens reveals an exceptional loss of biosynthetic pathways without genome reduction.</title>
        <authorList>
            <person name="Anderson I."/>
            <person name="Rodriguez J."/>
            <person name="Susanti D."/>
            <person name="Porat I."/>
            <person name="Reich C."/>
            <person name="Ulrich L.E."/>
            <person name="Elkins J.G."/>
            <person name="Mavromatis K."/>
            <person name="Lykidis A."/>
            <person name="Kim E."/>
            <person name="Thompson L.S."/>
            <person name="Nolan M."/>
            <person name="Land M."/>
            <person name="Copeland A."/>
            <person name="Lapidus A."/>
            <person name="Lucas S."/>
            <person name="Detter C."/>
            <person name="Zhulin I.B."/>
            <person name="Olsen G.J."/>
            <person name="Whitman W."/>
            <person name="Mukhopadhyay B."/>
            <person name="Bristow J."/>
            <person name="Kyrpides N."/>
        </authorList>
    </citation>
    <scope>NUCLEOTIDE SEQUENCE [LARGE SCALE GENOMIC DNA]</scope>
    <source>
        <strain evidence="3">DSM 2475 / Hrk 5</strain>
    </source>
</reference>
<feature type="transmembrane region" description="Helical" evidence="1">
    <location>
        <begin position="34"/>
        <end position="53"/>
    </location>
</feature>
<dbReference type="KEGG" id="tpe:Tpen_1629"/>
<name>A1S0P4_THEPD</name>
<dbReference type="Proteomes" id="UP000000641">
    <property type="component" value="Chromosome"/>
</dbReference>
<evidence type="ECO:0000256" key="1">
    <source>
        <dbReference type="SAM" id="Phobius"/>
    </source>
</evidence>
<evidence type="ECO:0000313" key="3">
    <source>
        <dbReference type="Proteomes" id="UP000000641"/>
    </source>
</evidence>
<dbReference type="AlphaFoldDB" id="A1S0P4"/>
<feature type="transmembrane region" description="Helical" evidence="1">
    <location>
        <begin position="90"/>
        <end position="109"/>
    </location>
</feature>
<dbReference type="STRING" id="368408.Tpen_1629"/>
<accession>A1S0P4</accession>
<organism evidence="2 3">
    <name type="scientific">Thermofilum pendens (strain DSM 2475 / Hrk 5)</name>
    <dbReference type="NCBI Taxonomy" id="368408"/>
    <lineage>
        <taxon>Archaea</taxon>
        <taxon>Thermoproteota</taxon>
        <taxon>Thermoprotei</taxon>
        <taxon>Thermofilales</taxon>
        <taxon>Thermofilaceae</taxon>
        <taxon>Thermofilum</taxon>
    </lineage>
</organism>
<gene>
    <name evidence="2" type="ordered locus">Tpen_1629</name>
</gene>
<dbReference type="GeneID" id="4601032"/>
<feature type="transmembrane region" description="Helical" evidence="1">
    <location>
        <begin position="65"/>
        <end position="84"/>
    </location>
</feature>
<keyword evidence="1" id="KW-0472">Membrane</keyword>
<proteinExistence type="predicted"/>
<evidence type="ECO:0000313" key="2">
    <source>
        <dbReference type="EMBL" id="ABL79024.1"/>
    </source>
</evidence>
<sequence length="113" mass="11551">MRVVSGLAAFIVVVLALAASVASTFILPPAFAPAVFWFVVGGWLVLAALLAGVEESRVVPARALYALYGGLAVTASAAYTVHLLVADARVSLLVLLAGVGATGVAFYVARAHR</sequence>